<feature type="region of interest" description="Disordered" evidence="1">
    <location>
        <begin position="1"/>
        <end position="26"/>
    </location>
</feature>
<dbReference type="Proteomes" id="UP000287651">
    <property type="component" value="Unassembled WGS sequence"/>
</dbReference>
<accession>A0A426Z9X0</accession>
<evidence type="ECO:0000256" key="1">
    <source>
        <dbReference type="SAM" id="MobiDB-lite"/>
    </source>
</evidence>
<protein>
    <submittedName>
        <fullName evidence="2">Uncharacterized protein</fullName>
    </submittedName>
</protein>
<reference evidence="2 3" key="1">
    <citation type="journal article" date="2014" name="Agronomy (Basel)">
        <title>A Draft Genome Sequence for Ensete ventricosum, the Drought-Tolerant Tree Against Hunger.</title>
        <authorList>
            <person name="Harrison J."/>
            <person name="Moore K.A."/>
            <person name="Paszkiewicz K."/>
            <person name="Jones T."/>
            <person name="Grant M."/>
            <person name="Ambacheew D."/>
            <person name="Muzemil S."/>
            <person name="Studholme D.J."/>
        </authorList>
    </citation>
    <scope>NUCLEOTIDE SEQUENCE [LARGE SCALE GENOMIC DNA]</scope>
</reference>
<sequence>MAVTIDRGQGKRTDGGAVHRLRRDGRKRTERIHMTSPFLASVATVRVLGSSEPINSLTRVGRPKMENRNKPTIRTGRGLNLDGPVRTFEVIYGLRYNDSQHFASINFNRYLIE</sequence>
<proteinExistence type="predicted"/>
<gene>
    <name evidence="2" type="ORF">B296_00011582</name>
</gene>
<evidence type="ECO:0000313" key="3">
    <source>
        <dbReference type="Proteomes" id="UP000287651"/>
    </source>
</evidence>
<organism evidence="2 3">
    <name type="scientific">Ensete ventricosum</name>
    <name type="common">Abyssinian banana</name>
    <name type="synonym">Musa ensete</name>
    <dbReference type="NCBI Taxonomy" id="4639"/>
    <lineage>
        <taxon>Eukaryota</taxon>
        <taxon>Viridiplantae</taxon>
        <taxon>Streptophyta</taxon>
        <taxon>Embryophyta</taxon>
        <taxon>Tracheophyta</taxon>
        <taxon>Spermatophyta</taxon>
        <taxon>Magnoliopsida</taxon>
        <taxon>Liliopsida</taxon>
        <taxon>Zingiberales</taxon>
        <taxon>Musaceae</taxon>
        <taxon>Ensete</taxon>
    </lineage>
</organism>
<name>A0A426Z9X0_ENSVE</name>
<comment type="caution">
    <text evidence="2">The sequence shown here is derived from an EMBL/GenBank/DDBJ whole genome shotgun (WGS) entry which is preliminary data.</text>
</comment>
<dbReference type="EMBL" id="AMZH03007652">
    <property type="protein sequence ID" value="RRT60762.1"/>
    <property type="molecule type" value="Genomic_DNA"/>
</dbReference>
<evidence type="ECO:0000313" key="2">
    <source>
        <dbReference type="EMBL" id="RRT60762.1"/>
    </source>
</evidence>
<feature type="region of interest" description="Disordered" evidence="1">
    <location>
        <begin position="55"/>
        <end position="78"/>
    </location>
</feature>
<dbReference type="AlphaFoldDB" id="A0A426Z9X0"/>